<keyword evidence="2" id="KW-1185">Reference proteome</keyword>
<dbReference type="Proteomes" id="UP001595833">
    <property type="component" value="Unassembled WGS sequence"/>
</dbReference>
<sequence length="261" mass="27276">MSEARVEVFEAVQGIRLPQPYRTFLTSVGDGGVGPGYGLQELSRWRSVELPGGLARVELGDAPATGLRVVDAGGIEATVLLVTGPYSGRLVDVGAGTSARLRPEEDFLTWCAAWLEPADLSGVAPRGESVLVELLSTADEAERVRAVHELGALDALSDGTVKLLGSLALRDSSSKVRYQAVELLGELGGEGVDALVGAVGDGKRSVSRRAMVHVMRLAGATPAWQEARGIMRSTGDDVGVRIAEDLESRRLLGAVLPPGGA</sequence>
<dbReference type="Pfam" id="PF13646">
    <property type="entry name" value="HEAT_2"/>
    <property type="match status" value="1"/>
</dbReference>
<reference evidence="2" key="1">
    <citation type="journal article" date="2019" name="Int. J. Syst. Evol. Microbiol.">
        <title>The Global Catalogue of Microorganisms (GCM) 10K type strain sequencing project: providing services to taxonomists for standard genome sequencing and annotation.</title>
        <authorList>
            <consortium name="The Broad Institute Genomics Platform"/>
            <consortium name="The Broad Institute Genome Sequencing Center for Infectious Disease"/>
            <person name="Wu L."/>
            <person name="Ma J."/>
        </authorList>
    </citation>
    <scope>NUCLEOTIDE SEQUENCE [LARGE SCALE GENOMIC DNA]</scope>
    <source>
        <strain evidence="2">KCTC 12848</strain>
    </source>
</reference>
<accession>A0ABV9Y9Q9</accession>
<organism evidence="1 2">
    <name type="scientific">Saccharothrix xinjiangensis</name>
    <dbReference type="NCBI Taxonomy" id="204798"/>
    <lineage>
        <taxon>Bacteria</taxon>
        <taxon>Bacillati</taxon>
        <taxon>Actinomycetota</taxon>
        <taxon>Actinomycetes</taxon>
        <taxon>Pseudonocardiales</taxon>
        <taxon>Pseudonocardiaceae</taxon>
        <taxon>Saccharothrix</taxon>
    </lineage>
</organism>
<proteinExistence type="predicted"/>
<dbReference type="InterPro" id="IPR016024">
    <property type="entry name" value="ARM-type_fold"/>
</dbReference>
<dbReference type="SUPFAM" id="SSF48371">
    <property type="entry name" value="ARM repeat"/>
    <property type="match status" value="1"/>
</dbReference>
<evidence type="ECO:0000313" key="1">
    <source>
        <dbReference type="EMBL" id="MFC5058701.1"/>
    </source>
</evidence>
<comment type="caution">
    <text evidence="1">The sequence shown here is derived from an EMBL/GenBank/DDBJ whole genome shotgun (WGS) entry which is preliminary data.</text>
</comment>
<dbReference type="EMBL" id="JBHSJB010000033">
    <property type="protein sequence ID" value="MFC5058701.1"/>
    <property type="molecule type" value="Genomic_DNA"/>
</dbReference>
<name>A0ABV9Y9Q9_9PSEU</name>
<evidence type="ECO:0000313" key="2">
    <source>
        <dbReference type="Proteomes" id="UP001595833"/>
    </source>
</evidence>
<dbReference type="RefSeq" id="WP_344044135.1">
    <property type="nucleotide sequence ID" value="NZ_BAAAKE010000061.1"/>
</dbReference>
<gene>
    <name evidence="1" type="ORF">ACFPFM_33750</name>
</gene>
<protein>
    <submittedName>
        <fullName evidence="1">HEAT repeat domain-containing protein</fullName>
    </submittedName>
</protein>
<dbReference type="Gene3D" id="1.25.10.10">
    <property type="entry name" value="Leucine-rich Repeat Variant"/>
    <property type="match status" value="1"/>
</dbReference>
<dbReference type="InterPro" id="IPR011989">
    <property type="entry name" value="ARM-like"/>
</dbReference>